<sequence>MKQAGAARTHHCCFAQERQGAGRRGSGNPLCGCQGTSLSLSPSVRTLGNVHCACTINYYLPGSAFDKLVSSPSFCPRSTEQQNPFAYNSY</sequence>
<dbReference type="EMBL" id="KM669720">
    <property type="protein sequence ID" value="AIW81350.1"/>
    <property type="molecule type" value="Genomic_DNA"/>
</dbReference>
<reference evidence="1" key="1">
    <citation type="submission" date="2014-09" db="EMBL/GenBank/DDBJ databases">
        <authorList>
            <person name="Magalhaes I.L.F."/>
            <person name="Oliveira U."/>
            <person name="Santos F.R."/>
            <person name="Vidigal T.H.D.A."/>
            <person name="Brescovit A.D."/>
            <person name="Santos A.J."/>
        </authorList>
    </citation>
    <scope>NUCLEOTIDE SEQUENCE</scope>
</reference>
<organism evidence="1">
    <name type="scientific">uncultured bacterium TB157_p</name>
    <dbReference type="NCBI Taxonomy" id="1552133"/>
    <lineage>
        <taxon>Bacteria</taxon>
        <taxon>environmental samples</taxon>
    </lineage>
</organism>
<proteinExistence type="predicted"/>
<evidence type="ECO:0000313" key="1">
    <source>
        <dbReference type="EMBL" id="AIW81350.1"/>
    </source>
</evidence>
<protein>
    <submittedName>
        <fullName evidence="1">Uncharacterized protein</fullName>
    </submittedName>
</protein>
<name>A0A0K0LBF7_9BACT</name>
<accession>A0A0K0LBF7</accession>
<dbReference type="AlphaFoldDB" id="A0A0K0LBF7"/>